<dbReference type="AlphaFoldDB" id="A0A1H9L0C6"/>
<dbReference type="InterPro" id="IPR011992">
    <property type="entry name" value="EF-hand-dom_pair"/>
</dbReference>
<protein>
    <submittedName>
        <fullName evidence="5">Ca2+-binding protein, EF-hand superfamily</fullName>
    </submittedName>
</protein>
<dbReference type="Gene3D" id="1.10.238.10">
    <property type="entry name" value="EF-hand"/>
    <property type="match status" value="3"/>
</dbReference>
<accession>A0A1H9L0C6</accession>
<dbReference type="PROSITE" id="PS50222">
    <property type="entry name" value="EF_HAND_2"/>
    <property type="match status" value="3"/>
</dbReference>
<dbReference type="Pfam" id="PF13499">
    <property type="entry name" value="EF-hand_7"/>
    <property type="match status" value="1"/>
</dbReference>
<reference evidence="5 6" key="1">
    <citation type="submission" date="2016-10" db="EMBL/GenBank/DDBJ databases">
        <authorList>
            <person name="de Groot N.N."/>
        </authorList>
    </citation>
    <scope>NUCLEOTIDE SEQUENCE [LARGE SCALE GENOMIC DNA]</scope>
    <source>
        <strain evidence="5 6">A52C2</strain>
    </source>
</reference>
<sequence>MGSRFKVTILAAILGGVSASAALAQTETAGAGQQPPRGAAGMMKRLDTNKDGFVDQQEFLASKEATFKATDANGDGFVSLQELTDRITAMRQRGIERSFKRFDTNGDGKISAAELAGTRIKRPEAMMKRADTNGDGSISMDEFRSLRQAQVQRYAASVMRRFDTDKDGRISRQEADAQAVALFKQADKNGDGKLDASELTARFARGGMLPAGNVAPAPKPAAQ</sequence>
<feature type="chain" id="PRO_5011503317" evidence="3">
    <location>
        <begin position="25"/>
        <end position="223"/>
    </location>
</feature>
<dbReference type="PANTHER" id="PTHR10827">
    <property type="entry name" value="RETICULOCALBIN"/>
    <property type="match status" value="1"/>
</dbReference>
<evidence type="ECO:0000313" key="6">
    <source>
        <dbReference type="Proteomes" id="UP000199647"/>
    </source>
</evidence>
<dbReference type="RefSeq" id="WP_092497585.1">
    <property type="nucleotide sequence ID" value="NZ_FOFG01000010.1"/>
</dbReference>
<dbReference type="Pfam" id="PF13202">
    <property type="entry name" value="EF-hand_5"/>
    <property type="match status" value="4"/>
</dbReference>
<evidence type="ECO:0000256" key="3">
    <source>
        <dbReference type="SAM" id="SignalP"/>
    </source>
</evidence>
<dbReference type="InterPro" id="IPR018247">
    <property type="entry name" value="EF_Hand_1_Ca_BS"/>
</dbReference>
<dbReference type="SMART" id="SM00054">
    <property type="entry name" value="EFh"/>
    <property type="match status" value="5"/>
</dbReference>
<proteinExistence type="predicted"/>
<name>A0A1H9L0C6_9HYPH</name>
<feature type="domain" description="EF-hand" evidence="4">
    <location>
        <begin position="58"/>
        <end position="93"/>
    </location>
</feature>
<dbReference type="Proteomes" id="UP000199647">
    <property type="component" value="Unassembled WGS sequence"/>
</dbReference>
<evidence type="ECO:0000256" key="1">
    <source>
        <dbReference type="ARBA" id="ARBA00022723"/>
    </source>
</evidence>
<evidence type="ECO:0000259" key="4">
    <source>
        <dbReference type="PROSITE" id="PS50222"/>
    </source>
</evidence>
<dbReference type="EMBL" id="FOFG01000010">
    <property type="protein sequence ID" value="SER04597.1"/>
    <property type="molecule type" value="Genomic_DNA"/>
</dbReference>
<feature type="domain" description="EF-hand" evidence="4">
    <location>
        <begin position="174"/>
        <end position="209"/>
    </location>
</feature>
<organism evidence="5 6">
    <name type="scientific">Faunimonas pinastri</name>
    <dbReference type="NCBI Taxonomy" id="1855383"/>
    <lineage>
        <taxon>Bacteria</taxon>
        <taxon>Pseudomonadati</taxon>
        <taxon>Pseudomonadota</taxon>
        <taxon>Alphaproteobacteria</taxon>
        <taxon>Hyphomicrobiales</taxon>
        <taxon>Afifellaceae</taxon>
        <taxon>Faunimonas</taxon>
    </lineage>
</organism>
<feature type="signal peptide" evidence="3">
    <location>
        <begin position="1"/>
        <end position="24"/>
    </location>
</feature>
<keyword evidence="2" id="KW-0677">Repeat</keyword>
<dbReference type="SUPFAM" id="SSF47473">
    <property type="entry name" value="EF-hand"/>
    <property type="match status" value="2"/>
</dbReference>
<evidence type="ECO:0000313" key="5">
    <source>
        <dbReference type="EMBL" id="SER04597.1"/>
    </source>
</evidence>
<keyword evidence="1" id="KW-0479">Metal-binding</keyword>
<gene>
    <name evidence="5" type="ORF">SAMN05216548_110141</name>
</gene>
<dbReference type="InterPro" id="IPR002048">
    <property type="entry name" value="EF_hand_dom"/>
</dbReference>
<keyword evidence="3" id="KW-0732">Signal</keyword>
<feature type="domain" description="EF-hand" evidence="4">
    <location>
        <begin position="118"/>
        <end position="153"/>
    </location>
</feature>
<keyword evidence="6" id="KW-1185">Reference proteome</keyword>
<evidence type="ECO:0000256" key="2">
    <source>
        <dbReference type="ARBA" id="ARBA00022737"/>
    </source>
</evidence>
<dbReference type="OrthoDB" id="113323at2"/>
<dbReference type="GO" id="GO:0005509">
    <property type="term" value="F:calcium ion binding"/>
    <property type="evidence" value="ECO:0007669"/>
    <property type="project" value="InterPro"/>
</dbReference>
<dbReference type="PANTHER" id="PTHR10827:SF98">
    <property type="entry name" value="45 KDA CALCIUM-BINDING PROTEIN"/>
    <property type="match status" value="1"/>
</dbReference>
<dbReference type="PROSITE" id="PS00018">
    <property type="entry name" value="EF_HAND_1"/>
    <property type="match status" value="2"/>
</dbReference>
<dbReference type="STRING" id="1855383.SAMN05216548_110141"/>